<evidence type="ECO:0000313" key="3">
    <source>
        <dbReference type="Proteomes" id="UP001066276"/>
    </source>
</evidence>
<dbReference type="EMBL" id="JANPWB010000010">
    <property type="protein sequence ID" value="KAJ1137649.1"/>
    <property type="molecule type" value="Genomic_DNA"/>
</dbReference>
<feature type="compositionally biased region" description="Basic and acidic residues" evidence="1">
    <location>
        <begin position="431"/>
        <end position="472"/>
    </location>
</feature>
<gene>
    <name evidence="2" type="ORF">NDU88_004047</name>
</gene>
<name>A0AAV7QDF0_PLEWA</name>
<keyword evidence="3" id="KW-1185">Reference proteome</keyword>
<reference evidence="2" key="1">
    <citation type="journal article" date="2022" name="bioRxiv">
        <title>Sequencing and chromosome-scale assembly of the giantPleurodeles waltlgenome.</title>
        <authorList>
            <person name="Brown T."/>
            <person name="Elewa A."/>
            <person name="Iarovenko S."/>
            <person name="Subramanian E."/>
            <person name="Araus A.J."/>
            <person name="Petzold A."/>
            <person name="Susuki M."/>
            <person name="Suzuki K.-i.T."/>
            <person name="Hayashi T."/>
            <person name="Toyoda A."/>
            <person name="Oliveira C."/>
            <person name="Osipova E."/>
            <person name="Leigh N.D."/>
            <person name="Simon A."/>
            <person name="Yun M.H."/>
        </authorList>
    </citation>
    <scope>NUCLEOTIDE SEQUENCE</scope>
    <source>
        <strain evidence="2">20211129_DDA</strain>
        <tissue evidence="2">Liver</tissue>
    </source>
</reference>
<feature type="compositionally biased region" description="Polar residues" evidence="1">
    <location>
        <begin position="417"/>
        <end position="430"/>
    </location>
</feature>
<sequence length="500" mass="56443">MRRHGRLDRSLRCRRAPDKAGGRPDIRCPPLTELWETCKEQGQPRVPSIGATRDPSEPSSSPRPKRQTRPARGCEAAASSKTLGPVGCGQKPITKRGGAHAPTVPSPASAHPLVMSRNKPPNKHLGKPARQLLFSEALRKNRAPPSTPQEHLTNQPSDMADTSQGATMDRILQEISAVGRRLEGMDRMMISLTEETKPMRLDIEGFQSRVTTLEQLVTTVETQAMLAADRDQELLYLRSKVIDLEDRSRRDNVGFLGFPEETEGADVQSFLKNILPQLTGLTFDPPLEFQRAHRLGPKHREGANHACPIIAYLLRHTQARQLLQTVHMQGPFRMNDLRIRMTADFSKETSERRKAFIALLPRMRQLEIKFGLFETARMWITKKYVSKDFYDPTDLSLYLDSISDHPIDMTSRILSHAQATQARTPPSMETTSERQDHDPSETSKRGRYLERLSKNYEDRDTAVEDRETEQRGYDILATPGAPTLPGRGAHRSGWGFPIWV</sequence>
<feature type="region of interest" description="Disordered" evidence="1">
    <location>
        <begin position="1"/>
        <end position="126"/>
    </location>
</feature>
<dbReference type="Gene3D" id="3.30.70.1820">
    <property type="entry name" value="L1 transposable element, RRM domain"/>
    <property type="match status" value="1"/>
</dbReference>
<proteinExistence type="predicted"/>
<dbReference type="AlphaFoldDB" id="A0AAV7QDF0"/>
<feature type="region of interest" description="Disordered" evidence="1">
    <location>
        <begin position="141"/>
        <end position="163"/>
    </location>
</feature>
<organism evidence="2 3">
    <name type="scientific">Pleurodeles waltl</name>
    <name type="common">Iberian ribbed newt</name>
    <dbReference type="NCBI Taxonomy" id="8319"/>
    <lineage>
        <taxon>Eukaryota</taxon>
        <taxon>Metazoa</taxon>
        <taxon>Chordata</taxon>
        <taxon>Craniata</taxon>
        <taxon>Vertebrata</taxon>
        <taxon>Euteleostomi</taxon>
        <taxon>Amphibia</taxon>
        <taxon>Batrachia</taxon>
        <taxon>Caudata</taxon>
        <taxon>Salamandroidea</taxon>
        <taxon>Salamandridae</taxon>
        <taxon>Pleurodelinae</taxon>
        <taxon>Pleurodeles</taxon>
    </lineage>
</organism>
<protein>
    <submittedName>
        <fullName evidence="2">Uncharacterized protein</fullName>
    </submittedName>
</protein>
<dbReference type="Proteomes" id="UP001066276">
    <property type="component" value="Chromosome 6"/>
</dbReference>
<evidence type="ECO:0000313" key="2">
    <source>
        <dbReference type="EMBL" id="KAJ1137649.1"/>
    </source>
</evidence>
<feature type="compositionally biased region" description="Basic and acidic residues" evidence="1">
    <location>
        <begin position="7"/>
        <end position="26"/>
    </location>
</feature>
<dbReference type="PANTHER" id="PTHR11505">
    <property type="entry name" value="L1 TRANSPOSABLE ELEMENT-RELATED"/>
    <property type="match status" value="1"/>
</dbReference>
<feature type="region of interest" description="Disordered" evidence="1">
    <location>
        <begin position="416"/>
        <end position="488"/>
    </location>
</feature>
<feature type="compositionally biased region" description="Polar residues" evidence="1">
    <location>
        <begin position="148"/>
        <end position="163"/>
    </location>
</feature>
<dbReference type="InterPro" id="IPR004244">
    <property type="entry name" value="Transposase_22"/>
</dbReference>
<accession>A0AAV7QDF0</accession>
<evidence type="ECO:0000256" key="1">
    <source>
        <dbReference type="SAM" id="MobiDB-lite"/>
    </source>
</evidence>
<comment type="caution">
    <text evidence="2">The sequence shown here is derived from an EMBL/GenBank/DDBJ whole genome shotgun (WGS) entry which is preliminary data.</text>
</comment>